<dbReference type="SUPFAM" id="SSF53720">
    <property type="entry name" value="ALDH-like"/>
    <property type="match status" value="1"/>
</dbReference>
<evidence type="ECO:0000256" key="1">
    <source>
        <dbReference type="ARBA" id="ARBA00023002"/>
    </source>
</evidence>
<dbReference type="InterPro" id="IPR016162">
    <property type="entry name" value="Ald_DH_N"/>
</dbReference>
<feature type="domain" description="Aldehyde dehydrogenase" evidence="2">
    <location>
        <begin position="66"/>
        <end position="287"/>
    </location>
</feature>
<keyword evidence="4" id="KW-1185">Reference proteome</keyword>
<dbReference type="InterPro" id="IPR015590">
    <property type="entry name" value="Aldehyde_DH_dom"/>
</dbReference>
<accession>A0A4R4NIU0</accession>
<dbReference type="GO" id="GO:0016491">
    <property type="term" value="F:oxidoreductase activity"/>
    <property type="evidence" value="ECO:0007669"/>
    <property type="project" value="UniProtKB-KW"/>
</dbReference>
<dbReference type="EMBL" id="SMJZ01000038">
    <property type="protein sequence ID" value="TDC07603.1"/>
    <property type="molecule type" value="Genomic_DNA"/>
</dbReference>
<dbReference type="Pfam" id="PF00171">
    <property type="entry name" value="Aldedh"/>
    <property type="match status" value="1"/>
</dbReference>
<protein>
    <submittedName>
        <fullName evidence="3">Aldehyde dehydrogenase family protein</fullName>
    </submittedName>
</protein>
<evidence type="ECO:0000313" key="4">
    <source>
        <dbReference type="Proteomes" id="UP000295157"/>
    </source>
</evidence>
<gene>
    <name evidence="3" type="ORF">E1267_12890</name>
</gene>
<dbReference type="PANTHER" id="PTHR11699">
    <property type="entry name" value="ALDEHYDE DEHYDROGENASE-RELATED"/>
    <property type="match status" value="1"/>
</dbReference>
<reference evidence="3 4" key="1">
    <citation type="submission" date="2019-02" db="EMBL/GenBank/DDBJ databases">
        <title>Draft genome sequences of novel Actinobacteria.</title>
        <authorList>
            <person name="Sahin N."/>
            <person name="Ay H."/>
            <person name="Saygin H."/>
        </authorList>
    </citation>
    <scope>NUCLEOTIDE SEQUENCE [LARGE SCALE GENOMIC DNA]</scope>
    <source>
        <strain evidence="3 4">KC201</strain>
    </source>
</reference>
<comment type="caution">
    <text evidence="3">The sequence shown here is derived from an EMBL/GenBank/DDBJ whole genome shotgun (WGS) entry which is preliminary data.</text>
</comment>
<name>A0A4R4NIU0_9ACTN</name>
<evidence type="ECO:0000259" key="2">
    <source>
        <dbReference type="Pfam" id="PF00171"/>
    </source>
</evidence>
<dbReference type="InterPro" id="IPR016161">
    <property type="entry name" value="Ald_DH/histidinol_DH"/>
</dbReference>
<dbReference type="OrthoDB" id="188583at2"/>
<keyword evidence="1" id="KW-0560">Oxidoreductase</keyword>
<dbReference type="Gene3D" id="3.40.605.10">
    <property type="entry name" value="Aldehyde Dehydrogenase, Chain A, domain 1"/>
    <property type="match status" value="1"/>
</dbReference>
<dbReference type="AlphaFoldDB" id="A0A4R4NIU0"/>
<organism evidence="3 4">
    <name type="scientific">Nonomuraea longispora</name>
    <dbReference type="NCBI Taxonomy" id="1848320"/>
    <lineage>
        <taxon>Bacteria</taxon>
        <taxon>Bacillati</taxon>
        <taxon>Actinomycetota</taxon>
        <taxon>Actinomycetes</taxon>
        <taxon>Streptosporangiales</taxon>
        <taxon>Streptosporangiaceae</taxon>
        <taxon>Nonomuraea</taxon>
    </lineage>
</organism>
<proteinExistence type="predicted"/>
<dbReference type="Proteomes" id="UP000295157">
    <property type="component" value="Unassembled WGS sequence"/>
</dbReference>
<sequence length="320" mass="33092">MPPARSAATRSPVTAARAAATGWRHTLADRTPSAPARVAVRRTYKLYLGGAFPRSESGRSYPVTSSRGVHLANAALASRKDVRDAVVAARKAFPGWSGRTACNRGQILYRIAEMMEGRRAQFAGEVAAAQGMSEARAQGVVSAAIDRWVYYAGWADKLGQVLGAANPVSGPYFNHSQPEPTGVAGILAPAGSPLLGLVAVLAPVITAGNTAVLVAGERAPLPAVTLAEALATSDLPGGVVNVLTGRLSELAPPLAGHADVNALDLAGAGELAGELEELAAGTLKRVVRPGLHDDWSAADPGVARIRPFVETKTVWHPMGV</sequence>
<evidence type="ECO:0000313" key="3">
    <source>
        <dbReference type="EMBL" id="TDC07603.1"/>
    </source>
</evidence>